<evidence type="ECO:0000259" key="9">
    <source>
        <dbReference type="Pfam" id="PF13231"/>
    </source>
</evidence>
<evidence type="ECO:0000256" key="2">
    <source>
        <dbReference type="ARBA" id="ARBA00022475"/>
    </source>
</evidence>
<dbReference type="GO" id="GO:0009103">
    <property type="term" value="P:lipopolysaccharide biosynthetic process"/>
    <property type="evidence" value="ECO:0007669"/>
    <property type="project" value="UniProtKB-ARBA"/>
</dbReference>
<keyword evidence="7 8" id="KW-0472">Membrane</keyword>
<feature type="transmembrane region" description="Helical" evidence="8">
    <location>
        <begin position="141"/>
        <end position="159"/>
    </location>
</feature>
<feature type="transmembrane region" description="Helical" evidence="8">
    <location>
        <begin position="80"/>
        <end position="104"/>
    </location>
</feature>
<accession>A0A1W1ZLF7</accession>
<evidence type="ECO:0000256" key="8">
    <source>
        <dbReference type="SAM" id="Phobius"/>
    </source>
</evidence>
<sequence length="528" mass="60602">MSIDFRNEYFYYFLILFAASFLCFVNLGGHPVYILDEAKNAEAAREMFVNNNWIVPTFNEELRTDKPALHYWFMMIAYKLFGVSAFSARFFSAVFGILTIVSTYHFTKKFTTRKLGLITTFVLCSAIFFMQEFHLAVPDPYLIFFVSFALFNFFDFYLNRKRSNWLFFYISLGLGVLAKGPVAIALPGLIIVLFLIFKKDFKLKSILKFHPILGGLITFAICIPWYYLVHKATGGAFTEGFFSEHNLNRFGGGMEGHGGLPFITWAFVLLGLLPYSFFIIQGFIHSWKKRNTNDFIMFSFLVSAAFIIFFSISGTKLPNYPMPSYPFIAVLITFYLNGILDKSISLKGYKISLWVLLVITILMPIGGYIALAYAEPQLYSVRFSSFLLLILPLGSTMALIYLRKNKILESIISLGLASMFLTMELFSFIYPRLTAQSPVSLAVEKVDTKGKAMLYKGFDPAFLFNFQRTFPFSDDKATALKFLQENPDAYIITKEKFFNSEWNDVDSEIILKQKSLFENYTTVIFKLK</sequence>
<feature type="transmembrane region" description="Helical" evidence="8">
    <location>
        <begin position="262"/>
        <end position="283"/>
    </location>
</feature>
<keyword evidence="5 8" id="KW-0812">Transmembrane</keyword>
<dbReference type="PANTHER" id="PTHR33908">
    <property type="entry name" value="MANNOSYLTRANSFERASE YKCB-RELATED"/>
    <property type="match status" value="1"/>
</dbReference>
<evidence type="ECO:0000256" key="7">
    <source>
        <dbReference type="ARBA" id="ARBA00023136"/>
    </source>
</evidence>
<dbReference type="Pfam" id="PF13231">
    <property type="entry name" value="PMT_2"/>
    <property type="match status" value="1"/>
</dbReference>
<feature type="transmembrane region" description="Helical" evidence="8">
    <location>
        <begin position="383"/>
        <end position="402"/>
    </location>
</feature>
<keyword evidence="4 10" id="KW-0808">Transferase</keyword>
<keyword evidence="6 8" id="KW-1133">Transmembrane helix</keyword>
<dbReference type="RefSeq" id="WP_084016642.1">
    <property type="nucleotide sequence ID" value="NZ_FWXS01000003.1"/>
</dbReference>
<comment type="subcellular location">
    <subcellularLocation>
        <location evidence="1">Cell membrane</location>
        <topology evidence="1">Multi-pass membrane protein</topology>
    </subcellularLocation>
</comment>
<evidence type="ECO:0000313" key="10">
    <source>
        <dbReference type="EMBL" id="SMC49052.1"/>
    </source>
</evidence>
<feature type="transmembrane region" description="Helical" evidence="8">
    <location>
        <begin position="352"/>
        <end position="371"/>
    </location>
</feature>
<keyword evidence="2" id="KW-1003">Cell membrane</keyword>
<dbReference type="AlphaFoldDB" id="A0A1W1ZLF7"/>
<dbReference type="Proteomes" id="UP000192393">
    <property type="component" value="Unassembled WGS sequence"/>
</dbReference>
<feature type="transmembrane region" description="Helical" evidence="8">
    <location>
        <begin position="110"/>
        <end position="129"/>
    </location>
</feature>
<dbReference type="InterPro" id="IPR050297">
    <property type="entry name" value="LipidA_mod_glycosyltrf_83"/>
</dbReference>
<protein>
    <submittedName>
        <fullName evidence="10">4-amino-4-deoxy-L-arabinose transferase</fullName>
    </submittedName>
</protein>
<dbReference type="EMBL" id="FWXS01000003">
    <property type="protein sequence ID" value="SMC49052.1"/>
    <property type="molecule type" value="Genomic_DNA"/>
</dbReference>
<evidence type="ECO:0000256" key="3">
    <source>
        <dbReference type="ARBA" id="ARBA00022676"/>
    </source>
</evidence>
<feature type="transmembrane region" description="Helical" evidence="8">
    <location>
        <begin position="209"/>
        <end position="228"/>
    </location>
</feature>
<dbReference type="STRING" id="1434700.SAMN06296427_10342"/>
<feature type="domain" description="Glycosyltransferase RgtA/B/C/D-like" evidence="9">
    <location>
        <begin position="65"/>
        <end position="227"/>
    </location>
</feature>
<evidence type="ECO:0000313" key="11">
    <source>
        <dbReference type="Proteomes" id="UP000192393"/>
    </source>
</evidence>
<evidence type="ECO:0000256" key="1">
    <source>
        <dbReference type="ARBA" id="ARBA00004651"/>
    </source>
</evidence>
<feature type="transmembrane region" description="Helical" evidence="8">
    <location>
        <begin position="295"/>
        <end position="312"/>
    </location>
</feature>
<dbReference type="PANTHER" id="PTHR33908:SF3">
    <property type="entry name" value="UNDECAPRENYL PHOSPHATE-ALPHA-4-AMINO-4-DEOXY-L-ARABINOSE ARABINOSYL TRANSFERASE"/>
    <property type="match status" value="1"/>
</dbReference>
<name>A0A1W1ZLF7_9FLAO</name>
<evidence type="ECO:0000256" key="6">
    <source>
        <dbReference type="ARBA" id="ARBA00022989"/>
    </source>
</evidence>
<proteinExistence type="predicted"/>
<reference evidence="10 11" key="1">
    <citation type="submission" date="2017-04" db="EMBL/GenBank/DDBJ databases">
        <authorList>
            <person name="Afonso C.L."/>
            <person name="Miller P.J."/>
            <person name="Scott M.A."/>
            <person name="Spackman E."/>
            <person name="Goraichik I."/>
            <person name="Dimitrov K.M."/>
            <person name="Suarez D.L."/>
            <person name="Swayne D.E."/>
        </authorList>
    </citation>
    <scope>NUCLEOTIDE SEQUENCE [LARGE SCALE GENOMIC DNA]</scope>
    <source>
        <strain evidence="10 11">CGMCC 1.12708</strain>
    </source>
</reference>
<feature type="transmembrane region" description="Helical" evidence="8">
    <location>
        <begin position="411"/>
        <end position="430"/>
    </location>
</feature>
<feature type="transmembrane region" description="Helical" evidence="8">
    <location>
        <begin position="12"/>
        <end position="35"/>
    </location>
</feature>
<evidence type="ECO:0000256" key="4">
    <source>
        <dbReference type="ARBA" id="ARBA00022679"/>
    </source>
</evidence>
<keyword evidence="11" id="KW-1185">Reference proteome</keyword>
<evidence type="ECO:0000256" key="5">
    <source>
        <dbReference type="ARBA" id="ARBA00022692"/>
    </source>
</evidence>
<organism evidence="10 11">
    <name type="scientific">Moheibacter sediminis</name>
    <dbReference type="NCBI Taxonomy" id="1434700"/>
    <lineage>
        <taxon>Bacteria</taxon>
        <taxon>Pseudomonadati</taxon>
        <taxon>Bacteroidota</taxon>
        <taxon>Flavobacteriia</taxon>
        <taxon>Flavobacteriales</taxon>
        <taxon>Weeksellaceae</taxon>
        <taxon>Moheibacter</taxon>
    </lineage>
</organism>
<dbReference type="GO" id="GO:0016763">
    <property type="term" value="F:pentosyltransferase activity"/>
    <property type="evidence" value="ECO:0007669"/>
    <property type="project" value="TreeGrafter"/>
</dbReference>
<keyword evidence="3" id="KW-0328">Glycosyltransferase</keyword>
<dbReference type="GO" id="GO:0005886">
    <property type="term" value="C:plasma membrane"/>
    <property type="evidence" value="ECO:0007669"/>
    <property type="project" value="UniProtKB-SubCell"/>
</dbReference>
<feature type="transmembrane region" description="Helical" evidence="8">
    <location>
        <begin position="165"/>
        <end position="197"/>
    </location>
</feature>
<feature type="transmembrane region" description="Helical" evidence="8">
    <location>
        <begin position="324"/>
        <end position="340"/>
    </location>
</feature>
<dbReference type="GO" id="GO:0010041">
    <property type="term" value="P:response to iron(III) ion"/>
    <property type="evidence" value="ECO:0007669"/>
    <property type="project" value="TreeGrafter"/>
</dbReference>
<gene>
    <name evidence="10" type="ORF">SAMN06296427_10342</name>
</gene>
<dbReference type="OrthoDB" id="9792789at2"/>
<dbReference type="InterPro" id="IPR038731">
    <property type="entry name" value="RgtA/B/C-like"/>
</dbReference>